<sequence>MALESAEGWVTDVSVVAVHEFVWMELRRGDEVLGRIEGPEREGEFECLLEKHGEVLVVAAEFVEGTPETAMKVTLWAGAMPEIVLNIWGEGELLEEVEVKFHE</sequence>
<keyword evidence="2" id="KW-1185">Reference proteome</keyword>
<accession>A0A918TH60</accession>
<name>A0A918TH60_9BACT</name>
<organism evidence="1 2">
    <name type="scientific">Roseibacillus persicicus</name>
    <dbReference type="NCBI Taxonomy" id="454148"/>
    <lineage>
        <taxon>Bacteria</taxon>
        <taxon>Pseudomonadati</taxon>
        <taxon>Verrucomicrobiota</taxon>
        <taxon>Verrucomicrobiia</taxon>
        <taxon>Verrucomicrobiales</taxon>
        <taxon>Verrucomicrobiaceae</taxon>
        <taxon>Roseibacillus</taxon>
    </lineage>
</organism>
<gene>
    <name evidence="1" type="ORF">GCM10007100_10230</name>
</gene>
<proteinExistence type="predicted"/>
<dbReference type="AlphaFoldDB" id="A0A918TH60"/>
<reference evidence="1" key="2">
    <citation type="submission" date="2020-09" db="EMBL/GenBank/DDBJ databases">
        <authorList>
            <person name="Sun Q."/>
            <person name="Kim S."/>
        </authorList>
    </citation>
    <scope>NUCLEOTIDE SEQUENCE</scope>
    <source>
        <strain evidence="1">KCTC 12988</strain>
    </source>
</reference>
<comment type="caution">
    <text evidence="1">The sequence shown here is derived from an EMBL/GenBank/DDBJ whole genome shotgun (WGS) entry which is preliminary data.</text>
</comment>
<reference evidence="1" key="1">
    <citation type="journal article" date="2014" name="Int. J. Syst. Evol. Microbiol.">
        <title>Complete genome sequence of Corynebacterium casei LMG S-19264T (=DSM 44701T), isolated from a smear-ripened cheese.</title>
        <authorList>
            <consortium name="US DOE Joint Genome Institute (JGI-PGF)"/>
            <person name="Walter F."/>
            <person name="Albersmeier A."/>
            <person name="Kalinowski J."/>
            <person name="Ruckert C."/>
        </authorList>
    </citation>
    <scope>NUCLEOTIDE SEQUENCE</scope>
    <source>
        <strain evidence="1">KCTC 12988</strain>
    </source>
</reference>
<evidence type="ECO:0000313" key="1">
    <source>
        <dbReference type="EMBL" id="GHC46550.1"/>
    </source>
</evidence>
<evidence type="ECO:0000313" key="2">
    <source>
        <dbReference type="Proteomes" id="UP000644507"/>
    </source>
</evidence>
<dbReference type="Proteomes" id="UP000644507">
    <property type="component" value="Unassembled WGS sequence"/>
</dbReference>
<protein>
    <submittedName>
        <fullName evidence="1">Uncharacterized protein</fullName>
    </submittedName>
</protein>
<dbReference type="EMBL" id="BMXI01000003">
    <property type="protein sequence ID" value="GHC46550.1"/>
    <property type="molecule type" value="Genomic_DNA"/>
</dbReference>